<dbReference type="Proteomes" id="UP000280296">
    <property type="component" value="Unassembled WGS sequence"/>
</dbReference>
<feature type="compositionally biased region" description="Acidic residues" evidence="4">
    <location>
        <begin position="160"/>
        <end position="176"/>
    </location>
</feature>
<dbReference type="InterPro" id="IPR007831">
    <property type="entry name" value="T2SS_GspE_N"/>
</dbReference>
<dbReference type="PROSITE" id="PS00662">
    <property type="entry name" value="T2SP_E"/>
    <property type="match status" value="1"/>
</dbReference>
<dbReference type="Gene3D" id="3.30.450.90">
    <property type="match status" value="1"/>
</dbReference>
<protein>
    <submittedName>
        <fullName evidence="6">Type II/IV secretion system protein</fullName>
    </submittedName>
</protein>
<dbReference type="InterPro" id="IPR037257">
    <property type="entry name" value="T2SS_E_N_sf"/>
</dbReference>
<dbReference type="SUPFAM" id="SSF160246">
    <property type="entry name" value="EspE N-terminal domain-like"/>
    <property type="match status" value="1"/>
</dbReference>
<keyword evidence="7" id="KW-1185">Reference proteome</keyword>
<comment type="similarity">
    <text evidence="1">Belongs to the GSP E family.</text>
</comment>
<name>A0A432MES5_9BACT</name>
<dbReference type="GO" id="GO:0005524">
    <property type="term" value="F:ATP binding"/>
    <property type="evidence" value="ECO:0007669"/>
    <property type="project" value="UniProtKB-KW"/>
</dbReference>
<dbReference type="Pfam" id="PF05157">
    <property type="entry name" value="MshEN"/>
    <property type="match status" value="1"/>
</dbReference>
<dbReference type="AlphaFoldDB" id="A0A432MES5"/>
<evidence type="ECO:0000256" key="2">
    <source>
        <dbReference type="ARBA" id="ARBA00022741"/>
    </source>
</evidence>
<reference evidence="6 7" key="2">
    <citation type="submission" date="2019-01" db="EMBL/GenBank/DDBJ databases">
        <title>Tautonia sociabilis, a novel thermotolerant planctomycete of Isosphaeraceae family, isolated from a 4000 m deep subterranean habitat.</title>
        <authorList>
            <person name="Kovaleva O.L."/>
            <person name="Elcheninov A.G."/>
            <person name="Van Heerden E."/>
            <person name="Toshchakov S.V."/>
            <person name="Novikov A."/>
            <person name="Bonch-Osmolovskaya E.A."/>
            <person name="Kublanov I.V."/>
        </authorList>
    </citation>
    <scope>NUCLEOTIDE SEQUENCE [LARGE SCALE GENOMIC DNA]</scope>
    <source>
        <strain evidence="6 7">GM2012</strain>
    </source>
</reference>
<keyword evidence="3" id="KW-0067">ATP-binding</keyword>
<comment type="caution">
    <text evidence="6">The sequence shown here is derived from an EMBL/GenBank/DDBJ whole genome shotgun (WGS) entry which is preliminary data.</text>
</comment>
<dbReference type="EMBL" id="RYZH01000052">
    <property type="protein sequence ID" value="RUL84179.1"/>
    <property type="molecule type" value="Genomic_DNA"/>
</dbReference>
<evidence type="ECO:0000256" key="1">
    <source>
        <dbReference type="ARBA" id="ARBA00006611"/>
    </source>
</evidence>
<accession>A0A432MES5</accession>
<evidence type="ECO:0000256" key="4">
    <source>
        <dbReference type="SAM" id="MobiDB-lite"/>
    </source>
</evidence>
<organism evidence="6 7">
    <name type="scientific">Tautonia sociabilis</name>
    <dbReference type="NCBI Taxonomy" id="2080755"/>
    <lineage>
        <taxon>Bacteria</taxon>
        <taxon>Pseudomonadati</taxon>
        <taxon>Planctomycetota</taxon>
        <taxon>Planctomycetia</taxon>
        <taxon>Isosphaerales</taxon>
        <taxon>Isosphaeraceae</taxon>
        <taxon>Tautonia</taxon>
    </lineage>
</organism>
<dbReference type="RefSeq" id="WP_126727398.1">
    <property type="nucleotide sequence ID" value="NZ_RYZH01000052.1"/>
</dbReference>
<dbReference type="InterPro" id="IPR001482">
    <property type="entry name" value="T2SS/T4SS_dom"/>
</dbReference>
<dbReference type="FunFam" id="3.40.50.300:FF:000398">
    <property type="entry name" value="Type IV pilus assembly ATPase PilB"/>
    <property type="match status" value="1"/>
</dbReference>
<dbReference type="PANTHER" id="PTHR30258">
    <property type="entry name" value="TYPE II SECRETION SYSTEM PROTEIN GSPE-RELATED"/>
    <property type="match status" value="1"/>
</dbReference>
<dbReference type="GO" id="GO:0016887">
    <property type="term" value="F:ATP hydrolysis activity"/>
    <property type="evidence" value="ECO:0007669"/>
    <property type="project" value="TreeGrafter"/>
</dbReference>
<dbReference type="GO" id="GO:0005886">
    <property type="term" value="C:plasma membrane"/>
    <property type="evidence" value="ECO:0007669"/>
    <property type="project" value="TreeGrafter"/>
</dbReference>
<dbReference type="CDD" id="cd01129">
    <property type="entry name" value="PulE-GspE-like"/>
    <property type="match status" value="1"/>
</dbReference>
<reference evidence="6 7" key="1">
    <citation type="submission" date="2018-12" db="EMBL/GenBank/DDBJ databases">
        <authorList>
            <person name="Toschakov S.V."/>
        </authorList>
    </citation>
    <scope>NUCLEOTIDE SEQUENCE [LARGE SCALE GENOMIC DNA]</scope>
    <source>
        <strain evidence="6 7">GM2012</strain>
    </source>
</reference>
<sequence length="576" mass="63514">MSAASVADERALLIELLIQRGVLTPDRLREIRSRGQEVTERSLVAAGLVADLDIARAYADYLAVPLFDPGPDAPAPDPELARLLTEKLCRDQTIAPIAAREDELDLAFVSPREMLIIDEVQLLTGLRVRPMMAPLSIVEQMIEDLYRSSRSPAAFTPDAESFEPTDLDEGLTEEEDRAGTLVLDEAPPPGRDGRIIRMVNQILEHSIRAGASDIHFEPFEDACKIRMRIDGRLQEYQVLPRHVFISIVSRLKILGRMDIAEKRIPQDGAIALKSGDRRLDLRVSTMPTVYGEKMVIRLLDKASIPLDLRGLGLSPRQVADITEAIRCPHGLILVTGPTGSGKSTTLYTCLNLLNEPTTNICTAEDPVEYKFKGLNQVQMKPLINLTFATALRAFLRQDPDIIMVGEVRDPETAQICMRAALTGHLVLSTLHTNDALSSISRLQDMELEPFMLASTLRLLQAQRLVRTLCASCKAPYECDPETARRYGLEPGQTLYRPVGCDQCRGTGYFGRIGVFEVIRITGALADLIQARTPLSELRAAVRAQGVDLLIHDAIDKARRGLTSLEAALSVAMAGDE</sequence>
<dbReference type="InterPro" id="IPR027417">
    <property type="entry name" value="P-loop_NTPase"/>
</dbReference>
<proteinExistence type="inferred from homology"/>
<feature type="region of interest" description="Disordered" evidence="4">
    <location>
        <begin position="153"/>
        <end position="185"/>
    </location>
</feature>
<gene>
    <name evidence="6" type="ORF">TsocGM_20860</name>
</gene>
<evidence type="ECO:0000256" key="3">
    <source>
        <dbReference type="ARBA" id="ARBA00022840"/>
    </source>
</evidence>
<evidence type="ECO:0000313" key="7">
    <source>
        <dbReference type="Proteomes" id="UP000280296"/>
    </source>
</evidence>
<feature type="domain" description="Bacterial type II secretion system protein E" evidence="5">
    <location>
        <begin position="395"/>
        <end position="409"/>
    </location>
</feature>
<dbReference type="Gene3D" id="3.30.300.160">
    <property type="entry name" value="Type II secretion system, protein E, N-terminal domain"/>
    <property type="match status" value="1"/>
</dbReference>
<dbReference type="OrthoDB" id="263158at2"/>
<dbReference type="Gene3D" id="3.40.50.300">
    <property type="entry name" value="P-loop containing nucleotide triphosphate hydrolases"/>
    <property type="match status" value="1"/>
</dbReference>
<dbReference type="PANTHER" id="PTHR30258:SF3">
    <property type="entry name" value="SLL1921 PROTEIN"/>
    <property type="match status" value="1"/>
</dbReference>
<evidence type="ECO:0000259" key="5">
    <source>
        <dbReference type="PROSITE" id="PS00662"/>
    </source>
</evidence>
<dbReference type="SUPFAM" id="SSF52540">
    <property type="entry name" value="P-loop containing nucleoside triphosphate hydrolases"/>
    <property type="match status" value="1"/>
</dbReference>
<keyword evidence="2" id="KW-0547">Nucleotide-binding</keyword>
<dbReference type="Pfam" id="PF00437">
    <property type="entry name" value="T2SSE"/>
    <property type="match status" value="1"/>
</dbReference>
<evidence type="ECO:0000313" key="6">
    <source>
        <dbReference type="EMBL" id="RUL84179.1"/>
    </source>
</evidence>